<dbReference type="InterPro" id="IPR035979">
    <property type="entry name" value="RBD_domain_sf"/>
</dbReference>
<evidence type="ECO:0000259" key="3">
    <source>
        <dbReference type="PROSITE" id="PS50102"/>
    </source>
</evidence>
<dbReference type="OrthoDB" id="5577209at2759"/>
<name>A0A8K0H6J8_9ROSA</name>
<proteinExistence type="predicted"/>
<sequence>MASVEQPLKKRKLYEPQLPESEVSSTPPQTLDQRQSTVAPTPLSKEEILMKRRNRDEIRSVYDCYKRIKFCLAQKDSALTPELEQVYLSLITASRGCTSVQRIVADLIPRYASCCPTALEAGAKVVINMHNWSLGLINRGEDADSVVFQTARSCIIGLSDICCAASSEAPTSSVIQGICSVVFQNVVTFFISSFEGKDIFHIFRKEIVKIQDSSDKYFDELNKRFSDENEFSLVVLFKLRALSLLRIFFRYPKNLLAACFDLFNSSTAEGVQKEVLFFLSQVTSSLDIDCSLPADNTIEKHEESTGSAEIGSKLIETNRGKLVSDDNNASEDVSPIWKSCLLGLVLVKDPSLQSWILSKYKKLLRKSSSSKGSSDITSALERIFEPFAKTTGVEGSQINSDVDDSDSSKFIDQSYLVSRISNQHETSSELSGPNSNLRARSGSCDDAFGDKVSGQFLKPRSGSQESGGPRPMDFVMGEHGDMSHGRSSVPRDLMNHQMLSPAARNQLDFRTNSFDSRNHNVNIDKNQVMNMDFGSPSMRSSSGGASNSFASPKHHLMVPYTSSTQMLWYFDGEPAAMDIFSASKQLWVGFLGPDASEAHVRFQFERFGPIELYIFFPMKGFAVVEYRNIFDSIKAREYIRRHFRWRIKFMDIGFGTRGAMNGVAVGSSCHVYVGNVSSQWAKDEILHESRRVLYKGPYMVTDLGNEGALLIEFESPEDAAAVMAHLRQHRKERSNYQQPFNVGTTNVAMSHIDGARSMPTPTHVDVRSNLGNPSSNSIRAPHAKVVPENPVESSRARVSHLTSLLSSLRSKYNINQNSSYFDNYISGNCHASALQEEDRKPTSTLWISIPNISSPCLADDELMAVCNLASGNMGSVVRLRRANTQFGCGWYVDCSSVDAAINLLKNLRGCPGMFFQIEFSQPGMHLSAPFSIRPESRSMELVSPRVTSENHGTVPQGGHPFQSSRPVSGCMKISEVAARKIDGSDNKTTVDPSQGGSVVSGAMEQKWMYTKPEMELNPGPGNIPFVHVAAQAPPVPPPLPIQSSSFMRPTYLPPNSSWDTQGLHPNLPLNPISPGVVPNNFHGNAVAAPFLPASVTPLAQIQGNPMQHFDQMFSVPIIPPPLSSLPPPPPEMPPPLPPSPPPLPQSQPPVVPPPPSSPPPPPLTAELSEVGSSGQYLPYHWRGTLCKSGIHYCTIYAHRVDSDICKYSNAASEPTEWPVKLDMTKRTDFQHVKATFTSTPPHKREVCKLVPSSAGDHKGFQDFISYLKQRECAGVIKIQAAKYIWARLLFILPYAQETCSMLAIAPGPPDGLIALVLPKETNFEWV</sequence>
<dbReference type="SUPFAM" id="SSF54928">
    <property type="entry name" value="RNA-binding domain, RBD"/>
    <property type="match status" value="1"/>
</dbReference>
<dbReference type="GO" id="GO:0043130">
    <property type="term" value="F:ubiquitin binding"/>
    <property type="evidence" value="ECO:0007669"/>
    <property type="project" value="TreeGrafter"/>
</dbReference>
<reference evidence="4" key="1">
    <citation type="submission" date="2020-03" db="EMBL/GenBank/DDBJ databases">
        <title>A high-quality chromosome-level genome assembly of a woody plant with both climbing and erect habits, Rhamnella rubrinervis.</title>
        <authorList>
            <person name="Lu Z."/>
            <person name="Yang Y."/>
            <person name="Zhu X."/>
            <person name="Sun Y."/>
        </authorList>
    </citation>
    <scope>NUCLEOTIDE SEQUENCE</scope>
    <source>
        <strain evidence="4">BYM</strain>
        <tissue evidence="4">Leaf</tissue>
    </source>
</reference>
<keyword evidence="5" id="KW-1185">Reference proteome</keyword>
<gene>
    <name evidence="4" type="ORF">FNV43_RR11739</name>
</gene>
<feature type="region of interest" description="Disordered" evidence="2">
    <location>
        <begin position="1"/>
        <end position="38"/>
    </location>
</feature>
<feature type="compositionally biased region" description="Polar residues" evidence="2">
    <location>
        <begin position="22"/>
        <end position="38"/>
    </location>
</feature>
<feature type="compositionally biased region" description="Polar residues" evidence="2">
    <location>
        <begin position="422"/>
        <end position="438"/>
    </location>
</feature>
<dbReference type="EMBL" id="VOIH02000005">
    <property type="protein sequence ID" value="KAF3446559.1"/>
    <property type="molecule type" value="Genomic_DNA"/>
</dbReference>
<dbReference type="CDD" id="cd21546">
    <property type="entry name" value="SPOC_FPA-like"/>
    <property type="match status" value="1"/>
</dbReference>
<keyword evidence="1" id="KW-0694">RNA-binding</keyword>
<dbReference type="Gene3D" id="3.30.70.330">
    <property type="match status" value="1"/>
</dbReference>
<comment type="caution">
    <text evidence="4">The sequence shown here is derived from an EMBL/GenBank/DDBJ whole genome shotgun (WGS) entry which is preliminary data.</text>
</comment>
<feature type="region of interest" description="Disordered" evidence="2">
    <location>
        <begin position="1120"/>
        <end position="1168"/>
    </location>
</feature>
<dbReference type="InterPro" id="IPR012677">
    <property type="entry name" value="Nucleotide-bd_a/b_plait_sf"/>
</dbReference>
<organism evidence="4 5">
    <name type="scientific">Rhamnella rubrinervis</name>
    <dbReference type="NCBI Taxonomy" id="2594499"/>
    <lineage>
        <taxon>Eukaryota</taxon>
        <taxon>Viridiplantae</taxon>
        <taxon>Streptophyta</taxon>
        <taxon>Embryophyta</taxon>
        <taxon>Tracheophyta</taxon>
        <taxon>Spermatophyta</taxon>
        <taxon>Magnoliopsida</taxon>
        <taxon>eudicotyledons</taxon>
        <taxon>Gunneridae</taxon>
        <taxon>Pentapetalae</taxon>
        <taxon>rosids</taxon>
        <taxon>fabids</taxon>
        <taxon>Rosales</taxon>
        <taxon>Rhamnaceae</taxon>
        <taxon>rhamnoid group</taxon>
        <taxon>Rhamneae</taxon>
        <taxon>Rhamnella</taxon>
    </lineage>
</organism>
<dbReference type="SMART" id="SM00360">
    <property type="entry name" value="RRM"/>
    <property type="match status" value="1"/>
</dbReference>
<dbReference type="CDD" id="cd00590">
    <property type="entry name" value="RRM_SF"/>
    <property type="match status" value="1"/>
</dbReference>
<dbReference type="InterPro" id="IPR012921">
    <property type="entry name" value="SPOC_C"/>
</dbReference>
<accession>A0A8K0H6J8</accession>
<evidence type="ECO:0000313" key="5">
    <source>
        <dbReference type="Proteomes" id="UP000796880"/>
    </source>
</evidence>
<feature type="domain" description="RRM" evidence="3">
    <location>
        <begin position="584"/>
        <end position="678"/>
    </location>
</feature>
<dbReference type="PROSITE" id="PS50102">
    <property type="entry name" value="RRM"/>
    <property type="match status" value="1"/>
</dbReference>
<protein>
    <recommendedName>
        <fullName evidence="3">RRM domain-containing protein</fullName>
    </recommendedName>
</protein>
<evidence type="ECO:0000256" key="1">
    <source>
        <dbReference type="PROSITE-ProRule" id="PRU00176"/>
    </source>
</evidence>
<dbReference type="GO" id="GO:0003723">
    <property type="term" value="F:RNA binding"/>
    <property type="evidence" value="ECO:0007669"/>
    <property type="project" value="UniProtKB-UniRule"/>
</dbReference>
<dbReference type="PANTHER" id="PTHR21494">
    <property type="entry name" value="ACTIVATING SIGNAL COINTEGRATOR 1 COMPLEX SUBUNIT 2 ASC-1 COMPLEX SUBUNIT P100"/>
    <property type="match status" value="1"/>
</dbReference>
<evidence type="ECO:0000313" key="4">
    <source>
        <dbReference type="EMBL" id="KAF3446559.1"/>
    </source>
</evidence>
<dbReference type="PANTHER" id="PTHR21494:SF2">
    <property type="entry name" value="NUCLEIC ACID BINDING PROTEIN"/>
    <property type="match status" value="1"/>
</dbReference>
<dbReference type="Pfam" id="PF07744">
    <property type="entry name" value="SPOC"/>
    <property type="match status" value="1"/>
</dbReference>
<evidence type="ECO:0000256" key="2">
    <source>
        <dbReference type="SAM" id="MobiDB-lite"/>
    </source>
</evidence>
<feature type="region of interest" description="Disordered" evidence="2">
    <location>
        <begin position="422"/>
        <end position="490"/>
    </location>
</feature>
<feature type="compositionally biased region" description="Pro residues" evidence="2">
    <location>
        <begin position="1120"/>
        <end position="1163"/>
    </location>
</feature>
<dbReference type="Proteomes" id="UP000796880">
    <property type="component" value="Unassembled WGS sequence"/>
</dbReference>
<dbReference type="InterPro" id="IPR000504">
    <property type="entry name" value="RRM_dom"/>
</dbReference>
<dbReference type="InterPro" id="IPR052586">
    <property type="entry name" value="ASCC2"/>
</dbReference>